<accession>A0A9D4V2X9</accession>
<dbReference type="GO" id="GO:0008270">
    <property type="term" value="F:zinc ion binding"/>
    <property type="evidence" value="ECO:0007669"/>
    <property type="project" value="UniProtKB-KW"/>
</dbReference>
<reference evidence="7" key="1">
    <citation type="submission" date="2021-01" db="EMBL/GenBank/DDBJ databases">
        <title>Adiantum capillus-veneris genome.</title>
        <authorList>
            <person name="Fang Y."/>
            <person name="Liao Q."/>
        </authorList>
    </citation>
    <scope>NUCLEOTIDE SEQUENCE</scope>
    <source>
        <strain evidence="7">H3</strain>
        <tissue evidence="7">Leaf</tissue>
    </source>
</reference>
<feature type="compositionally biased region" description="Polar residues" evidence="5">
    <location>
        <begin position="57"/>
        <end position="72"/>
    </location>
</feature>
<evidence type="ECO:0000256" key="1">
    <source>
        <dbReference type="ARBA" id="ARBA00022723"/>
    </source>
</evidence>
<evidence type="ECO:0000313" key="7">
    <source>
        <dbReference type="EMBL" id="KAI5078796.1"/>
    </source>
</evidence>
<dbReference type="InterPro" id="IPR051834">
    <property type="entry name" value="RING_finger_E3_ligase"/>
</dbReference>
<dbReference type="Gene3D" id="3.30.40.10">
    <property type="entry name" value="Zinc/RING finger domain, C3HC4 (zinc finger)"/>
    <property type="match status" value="1"/>
</dbReference>
<dbReference type="OrthoDB" id="8062037at2759"/>
<organism evidence="7 8">
    <name type="scientific">Adiantum capillus-veneris</name>
    <name type="common">Maidenhair fern</name>
    <dbReference type="NCBI Taxonomy" id="13818"/>
    <lineage>
        <taxon>Eukaryota</taxon>
        <taxon>Viridiplantae</taxon>
        <taxon>Streptophyta</taxon>
        <taxon>Embryophyta</taxon>
        <taxon>Tracheophyta</taxon>
        <taxon>Polypodiopsida</taxon>
        <taxon>Polypodiidae</taxon>
        <taxon>Polypodiales</taxon>
        <taxon>Pteridineae</taxon>
        <taxon>Pteridaceae</taxon>
        <taxon>Vittarioideae</taxon>
        <taxon>Adiantum</taxon>
    </lineage>
</organism>
<feature type="region of interest" description="Disordered" evidence="5">
    <location>
        <begin position="256"/>
        <end position="287"/>
    </location>
</feature>
<dbReference type="FunFam" id="3.30.40.10:FF:000594">
    <property type="entry name" value="RING/U-box superfamily protein"/>
    <property type="match status" value="1"/>
</dbReference>
<keyword evidence="1" id="KW-0479">Metal-binding</keyword>
<protein>
    <recommendedName>
        <fullName evidence="6">RING-type domain-containing protein</fullName>
    </recommendedName>
</protein>
<sequence length="558" mass="62181">MTSVHVLRVTEMVETKVAELPVEVDRPGDTLGLVRSVVKENHGGAERKHYFRRRQRSSSISNTDGVLTGASNTSDFCTASPNAVKKLKEREIEIPDRNYVDLTADSPHNDGRIFAGTTSPELSFLRRHHRSSFNRPKAAAVPNRSDPRLPAEAEILALSWGAGQTTEAMRGCTHFRTPGETRNEVTCNKERANGRREAADTLQDVGTSDSCFGRSDASREKKDKEPVPLVISNQVGGCSSGPEQVLVWKRKRSSLTDAGTSRHRYKPPRRVRDGSTSGSSFGGMERPIDVDSLECPSSSATAERIVSAAANRARQIEEDEMLAKFLQEDYGLEAEGNFALDDAHLARMLQEEENARYTQQRVEPASQVANASIMQAARREMQRVLPTIRSPAARPTASSSRMRILRNLHNRSRQQIVGGRRLGGSTMNPSEHLLHFPEGLDLETRVEFLAALETVSQGSFRMLDQVDRDFNEDDYEMLLALDDNNHSHSGASYSKIEQLPISVIKPTDVYEEMCSICLEIPVVDDVVRRLPCMHGFHLKCIDEWLGRQANCPICKMEI</sequence>
<dbReference type="PANTHER" id="PTHR45931:SF24">
    <property type="entry name" value="RING-TYPE DOMAIN-CONTAINING PROTEIN"/>
    <property type="match status" value="1"/>
</dbReference>
<feature type="domain" description="RING-type" evidence="6">
    <location>
        <begin position="514"/>
        <end position="555"/>
    </location>
</feature>
<feature type="region of interest" description="Disordered" evidence="5">
    <location>
        <begin position="50"/>
        <end position="72"/>
    </location>
</feature>
<dbReference type="EMBL" id="JABFUD020000006">
    <property type="protein sequence ID" value="KAI5078796.1"/>
    <property type="molecule type" value="Genomic_DNA"/>
</dbReference>
<evidence type="ECO:0000259" key="6">
    <source>
        <dbReference type="PROSITE" id="PS50089"/>
    </source>
</evidence>
<keyword evidence="3" id="KW-0862">Zinc</keyword>
<dbReference type="Proteomes" id="UP000886520">
    <property type="component" value="Chromosome 6"/>
</dbReference>
<comment type="caution">
    <text evidence="7">The sequence shown here is derived from an EMBL/GenBank/DDBJ whole genome shotgun (WGS) entry which is preliminary data.</text>
</comment>
<keyword evidence="2 4" id="KW-0863">Zinc-finger</keyword>
<proteinExistence type="predicted"/>
<evidence type="ECO:0000256" key="4">
    <source>
        <dbReference type="PROSITE-ProRule" id="PRU00175"/>
    </source>
</evidence>
<evidence type="ECO:0000256" key="3">
    <source>
        <dbReference type="ARBA" id="ARBA00022833"/>
    </source>
</evidence>
<keyword evidence="8" id="KW-1185">Reference proteome</keyword>
<feature type="region of interest" description="Disordered" evidence="5">
    <location>
        <begin position="198"/>
        <end position="224"/>
    </location>
</feature>
<dbReference type="PROSITE" id="PS50089">
    <property type="entry name" value="ZF_RING_2"/>
    <property type="match status" value="1"/>
</dbReference>
<dbReference type="SUPFAM" id="SSF57850">
    <property type="entry name" value="RING/U-box"/>
    <property type="match status" value="1"/>
</dbReference>
<evidence type="ECO:0000256" key="2">
    <source>
        <dbReference type="ARBA" id="ARBA00022771"/>
    </source>
</evidence>
<dbReference type="InterPro" id="IPR001841">
    <property type="entry name" value="Znf_RING"/>
</dbReference>
<dbReference type="AlphaFoldDB" id="A0A9D4V2X9"/>
<dbReference type="SMART" id="SM00184">
    <property type="entry name" value="RING"/>
    <property type="match status" value="1"/>
</dbReference>
<name>A0A9D4V2X9_ADICA</name>
<dbReference type="PANTHER" id="PTHR45931">
    <property type="entry name" value="SI:CH211-59O9.10"/>
    <property type="match status" value="1"/>
</dbReference>
<gene>
    <name evidence="7" type="ORF">GOP47_0006467</name>
</gene>
<dbReference type="GO" id="GO:0061630">
    <property type="term" value="F:ubiquitin protein ligase activity"/>
    <property type="evidence" value="ECO:0007669"/>
    <property type="project" value="TreeGrafter"/>
</dbReference>
<dbReference type="GO" id="GO:0005634">
    <property type="term" value="C:nucleus"/>
    <property type="evidence" value="ECO:0007669"/>
    <property type="project" value="TreeGrafter"/>
</dbReference>
<dbReference type="InterPro" id="IPR013083">
    <property type="entry name" value="Znf_RING/FYVE/PHD"/>
</dbReference>
<dbReference type="GO" id="GO:0006511">
    <property type="term" value="P:ubiquitin-dependent protein catabolic process"/>
    <property type="evidence" value="ECO:0007669"/>
    <property type="project" value="TreeGrafter"/>
</dbReference>
<evidence type="ECO:0000256" key="5">
    <source>
        <dbReference type="SAM" id="MobiDB-lite"/>
    </source>
</evidence>
<evidence type="ECO:0000313" key="8">
    <source>
        <dbReference type="Proteomes" id="UP000886520"/>
    </source>
</evidence>
<dbReference type="Pfam" id="PF13639">
    <property type="entry name" value="zf-RING_2"/>
    <property type="match status" value="1"/>
</dbReference>